<reference evidence="2 3" key="1">
    <citation type="submission" date="2014-04" db="EMBL/GenBank/DDBJ databases">
        <authorList>
            <consortium name="DOE Joint Genome Institute"/>
            <person name="Kuo A."/>
            <person name="Kohler A."/>
            <person name="Costa M.D."/>
            <person name="Nagy L.G."/>
            <person name="Floudas D."/>
            <person name="Copeland A."/>
            <person name="Barry K.W."/>
            <person name="Cichocki N."/>
            <person name="Veneault-Fourrey C."/>
            <person name="LaButti K."/>
            <person name="Lindquist E.A."/>
            <person name="Lipzen A."/>
            <person name="Lundell T."/>
            <person name="Morin E."/>
            <person name="Murat C."/>
            <person name="Sun H."/>
            <person name="Tunlid A."/>
            <person name="Henrissat B."/>
            <person name="Grigoriev I.V."/>
            <person name="Hibbett D.S."/>
            <person name="Martin F."/>
            <person name="Nordberg H.P."/>
            <person name="Cantor M.N."/>
            <person name="Hua S.X."/>
        </authorList>
    </citation>
    <scope>NUCLEOTIDE SEQUENCE [LARGE SCALE GENOMIC DNA]</scope>
    <source>
        <strain evidence="2 3">Marx 270</strain>
    </source>
</reference>
<keyword evidence="3" id="KW-1185">Reference proteome</keyword>
<dbReference type="InParanoid" id="A0A0C3JFE5"/>
<feature type="region of interest" description="Disordered" evidence="1">
    <location>
        <begin position="71"/>
        <end position="136"/>
    </location>
</feature>
<feature type="compositionally biased region" description="Low complexity" evidence="1">
    <location>
        <begin position="26"/>
        <end position="35"/>
    </location>
</feature>
<evidence type="ECO:0000256" key="1">
    <source>
        <dbReference type="SAM" id="MobiDB-lite"/>
    </source>
</evidence>
<dbReference type="HOGENOM" id="CLU_1332403_0_0_1"/>
<accession>A0A0C3JFE5</accession>
<reference evidence="3" key="2">
    <citation type="submission" date="2015-01" db="EMBL/GenBank/DDBJ databases">
        <title>Evolutionary Origins and Diversification of the Mycorrhizal Mutualists.</title>
        <authorList>
            <consortium name="DOE Joint Genome Institute"/>
            <consortium name="Mycorrhizal Genomics Consortium"/>
            <person name="Kohler A."/>
            <person name="Kuo A."/>
            <person name="Nagy L.G."/>
            <person name="Floudas D."/>
            <person name="Copeland A."/>
            <person name="Barry K.W."/>
            <person name="Cichocki N."/>
            <person name="Veneault-Fourrey C."/>
            <person name="LaButti K."/>
            <person name="Lindquist E.A."/>
            <person name="Lipzen A."/>
            <person name="Lundell T."/>
            <person name="Morin E."/>
            <person name="Murat C."/>
            <person name="Riley R."/>
            <person name="Ohm R."/>
            <person name="Sun H."/>
            <person name="Tunlid A."/>
            <person name="Henrissat B."/>
            <person name="Grigoriev I.V."/>
            <person name="Hibbett D.S."/>
            <person name="Martin F."/>
        </authorList>
    </citation>
    <scope>NUCLEOTIDE SEQUENCE [LARGE SCALE GENOMIC DNA]</scope>
    <source>
        <strain evidence="3">Marx 270</strain>
    </source>
</reference>
<feature type="compositionally biased region" description="Basic and acidic residues" evidence="1">
    <location>
        <begin position="72"/>
        <end position="90"/>
    </location>
</feature>
<dbReference type="AlphaFoldDB" id="A0A0C3JFE5"/>
<dbReference type="Proteomes" id="UP000054217">
    <property type="component" value="Unassembled WGS sequence"/>
</dbReference>
<feature type="region of interest" description="Disordered" evidence="1">
    <location>
        <begin position="9"/>
        <end position="35"/>
    </location>
</feature>
<sequence>MSGVYCLRETSCSGPPPAMSSSTGQSTPTFTLSSSLTDTLSQSRAHYQPSYSMPAQQYNLFFFPDVNPKQGRVSEHPAYRRNTDKGEDGSRPLLRRRTPLPCLRAPPDNHTLPSALRTPKSETMSSPSPLSSSLNSPLKNILVTAGENEEEREKLCADSKIPMDEGFWSTRGYRILRVPVPSRSDATNTSDVQTLLEHLSLVRRLG</sequence>
<name>A0A0C3JFE5_PISTI</name>
<proteinExistence type="predicted"/>
<evidence type="ECO:0000313" key="3">
    <source>
        <dbReference type="Proteomes" id="UP000054217"/>
    </source>
</evidence>
<dbReference type="EMBL" id="KN831959">
    <property type="protein sequence ID" value="KIO07793.1"/>
    <property type="molecule type" value="Genomic_DNA"/>
</dbReference>
<evidence type="ECO:0000313" key="2">
    <source>
        <dbReference type="EMBL" id="KIO07793.1"/>
    </source>
</evidence>
<protein>
    <submittedName>
        <fullName evidence="2">Uncharacterized protein</fullName>
    </submittedName>
</protein>
<gene>
    <name evidence="2" type="ORF">M404DRAFT_940703</name>
</gene>
<organism evidence="2 3">
    <name type="scientific">Pisolithus tinctorius Marx 270</name>
    <dbReference type="NCBI Taxonomy" id="870435"/>
    <lineage>
        <taxon>Eukaryota</taxon>
        <taxon>Fungi</taxon>
        <taxon>Dikarya</taxon>
        <taxon>Basidiomycota</taxon>
        <taxon>Agaricomycotina</taxon>
        <taxon>Agaricomycetes</taxon>
        <taxon>Agaricomycetidae</taxon>
        <taxon>Boletales</taxon>
        <taxon>Sclerodermatineae</taxon>
        <taxon>Pisolithaceae</taxon>
        <taxon>Pisolithus</taxon>
    </lineage>
</organism>
<feature type="compositionally biased region" description="Low complexity" evidence="1">
    <location>
        <begin position="125"/>
        <end position="136"/>
    </location>
</feature>